<evidence type="ECO:0000313" key="5">
    <source>
        <dbReference type="Proteomes" id="UP000676336"/>
    </source>
</evidence>
<dbReference type="Gene3D" id="1.25.40.20">
    <property type="entry name" value="Ankyrin repeat-containing domain"/>
    <property type="match status" value="2"/>
</dbReference>
<dbReference type="EMBL" id="CAJOBI010322393">
    <property type="protein sequence ID" value="CAF5187126.1"/>
    <property type="molecule type" value="Genomic_DNA"/>
</dbReference>
<dbReference type="PANTHER" id="PTHR24123:SF141">
    <property type="entry name" value="ANKYRIN 2, ISOFORM U"/>
    <property type="match status" value="1"/>
</dbReference>
<dbReference type="PROSITE" id="PS50297">
    <property type="entry name" value="ANK_REP_REGION"/>
    <property type="match status" value="2"/>
</dbReference>
<protein>
    <submittedName>
        <fullName evidence="4">Uncharacterized protein</fullName>
    </submittedName>
</protein>
<accession>A0A8S3HVA1</accession>
<dbReference type="PANTHER" id="PTHR24123">
    <property type="entry name" value="ANKYRIN REPEAT-CONTAINING"/>
    <property type="match status" value="1"/>
</dbReference>
<dbReference type="PRINTS" id="PR01415">
    <property type="entry name" value="ANKYRIN"/>
</dbReference>
<comment type="caution">
    <text evidence="4">The sequence shown here is derived from an EMBL/GenBank/DDBJ whole genome shotgun (WGS) entry which is preliminary data.</text>
</comment>
<feature type="repeat" description="ANK" evidence="3">
    <location>
        <begin position="49"/>
        <end position="81"/>
    </location>
</feature>
<evidence type="ECO:0000256" key="2">
    <source>
        <dbReference type="ARBA" id="ARBA00023043"/>
    </source>
</evidence>
<evidence type="ECO:0000313" key="4">
    <source>
        <dbReference type="EMBL" id="CAF5187126.1"/>
    </source>
</evidence>
<organism evidence="4 5">
    <name type="scientific">Rotaria magnacalcarata</name>
    <dbReference type="NCBI Taxonomy" id="392030"/>
    <lineage>
        <taxon>Eukaryota</taxon>
        <taxon>Metazoa</taxon>
        <taxon>Spiralia</taxon>
        <taxon>Gnathifera</taxon>
        <taxon>Rotifera</taxon>
        <taxon>Eurotatoria</taxon>
        <taxon>Bdelloidea</taxon>
        <taxon>Philodinida</taxon>
        <taxon>Philodinidae</taxon>
        <taxon>Rotaria</taxon>
    </lineage>
</organism>
<dbReference type="SMART" id="SM00248">
    <property type="entry name" value="ANK"/>
    <property type="match status" value="2"/>
</dbReference>
<dbReference type="InterPro" id="IPR051165">
    <property type="entry name" value="Multifunctional_ANK_Repeat"/>
</dbReference>
<feature type="non-terminal residue" evidence="4">
    <location>
        <position position="1"/>
    </location>
</feature>
<evidence type="ECO:0000256" key="1">
    <source>
        <dbReference type="ARBA" id="ARBA00022737"/>
    </source>
</evidence>
<dbReference type="PROSITE" id="PS50088">
    <property type="entry name" value="ANK_REPEAT"/>
    <property type="match status" value="2"/>
</dbReference>
<feature type="repeat" description="ANK" evidence="3">
    <location>
        <begin position="16"/>
        <end position="48"/>
    </location>
</feature>
<keyword evidence="2 3" id="KW-0040">ANK repeat</keyword>
<sequence length="172" mass="19058">MISSINKKQKSPINKSGYTSLHVACHFGQINMVRYLLKLGANVNIETNLMFTPLHSAAQQGHVMIVKLLLENGASPNKTNKHGMTALSIAQRLGYISVVEELKVVTETTIASKHELITEERYKIQAPEVSHEEHPLTDSEDETAHSAEDNIAVIYPEIGYIALAKPINNLKM</sequence>
<dbReference type="Pfam" id="PF12796">
    <property type="entry name" value="Ank_2"/>
    <property type="match status" value="1"/>
</dbReference>
<keyword evidence="1" id="KW-0677">Repeat</keyword>
<name>A0A8S3HVA1_9BILA</name>
<dbReference type="InterPro" id="IPR002110">
    <property type="entry name" value="Ankyrin_rpt"/>
</dbReference>
<gene>
    <name evidence="4" type="ORF">SMN809_LOCUS70873</name>
</gene>
<reference evidence="4" key="1">
    <citation type="submission" date="2021-02" db="EMBL/GenBank/DDBJ databases">
        <authorList>
            <person name="Nowell W R."/>
        </authorList>
    </citation>
    <scope>NUCLEOTIDE SEQUENCE</scope>
</reference>
<dbReference type="AlphaFoldDB" id="A0A8S3HVA1"/>
<dbReference type="SUPFAM" id="SSF48403">
    <property type="entry name" value="Ankyrin repeat"/>
    <property type="match status" value="1"/>
</dbReference>
<dbReference type="Pfam" id="PF00023">
    <property type="entry name" value="Ank"/>
    <property type="match status" value="1"/>
</dbReference>
<dbReference type="Proteomes" id="UP000676336">
    <property type="component" value="Unassembled WGS sequence"/>
</dbReference>
<proteinExistence type="predicted"/>
<evidence type="ECO:0000256" key="3">
    <source>
        <dbReference type="PROSITE-ProRule" id="PRU00023"/>
    </source>
</evidence>
<dbReference type="InterPro" id="IPR036770">
    <property type="entry name" value="Ankyrin_rpt-contain_sf"/>
</dbReference>